<reference evidence="11 12" key="1">
    <citation type="submission" date="2019-03" db="EMBL/GenBank/DDBJ databases">
        <title>Genomic Encyclopedia of Archaeal and Bacterial Type Strains, Phase II (KMG-II): from individual species to whole genera.</title>
        <authorList>
            <person name="Goeker M."/>
        </authorList>
    </citation>
    <scope>NUCLEOTIDE SEQUENCE [LARGE SCALE GENOMIC DNA]</scope>
    <source>
        <strain evidence="11 12">DSM 24425</strain>
    </source>
</reference>
<dbReference type="InterPro" id="IPR007838">
    <property type="entry name" value="Cell_div_ZapA-like"/>
</dbReference>
<keyword evidence="6" id="KW-0131">Cell cycle</keyword>
<dbReference type="Gene3D" id="6.10.250.790">
    <property type="match status" value="1"/>
</dbReference>
<gene>
    <name evidence="11" type="ORF">CLV27_0526</name>
</gene>
<comment type="function">
    <text evidence="7">Activator of cell division through the inhibition of FtsZ GTPase activity, therefore promoting FtsZ assembly into bundles of protofilaments necessary for the formation of the division Z ring. It is recruited early at mid-cell but it is not essential for cell division.</text>
</comment>
<dbReference type="GO" id="GO:0005829">
    <property type="term" value="C:cytosol"/>
    <property type="evidence" value="ECO:0007669"/>
    <property type="project" value="TreeGrafter"/>
</dbReference>
<comment type="subcellular location">
    <subcellularLocation>
        <location evidence="1">Cytoplasm</location>
    </subcellularLocation>
</comment>
<dbReference type="GO" id="GO:0032153">
    <property type="term" value="C:cell division site"/>
    <property type="evidence" value="ECO:0007669"/>
    <property type="project" value="TreeGrafter"/>
</dbReference>
<evidence type="ECO:0000313" key="11">
    <source>
        <dbReference type="EMBL" id="TCK06716.1"/>
    </source>
</evidence>
<keyword evidence="4 11" id="KW-0132">Cell division</keyword>
<accession>A0A4V2PDW1</accession>
<evidence type="ECO:0000256" key="1">
    <source>
        <dbReference type="ARBA" id="ARBA00004496"/>
    </source>
</evidence>
<sequence>MSSLPQTVEVVIAGRKFNIKTDKDPEYVRHLAQRLESMVERIKTGNSKVTLEKALVVACFYLLDENELLKKQIQELGEEIKRLEEGAHKLLVTSSKKIAP</sequence>
<dbReference type="RefSeq" id="WP_132525508.1">
    <property type="nucleotide sequence ID" value="NZ_SMFV01000001.1"/>
</dbReference>
<evidence type="ECO:0000256" key="2">
    <source>
        <dbReference type="ARBA" id="ARBA00015195"/>
    </source>
</evidence>
<keyword evidence="10" id="KW-0175">Coiled coil</keyword>
<feature type="coiled-coil region" evidence="10">
    <location>
        <begin position="66"/>
        <end position="93"/>
    </location>
</feature>
<keyword evidence="5" id="KW-0717">Septation</keyword>
<dbReference type="InterPro" id="IPR036192">
    <property type="entry name" value="Cell_div_ZapA-like_sf"/>
</dbReference>
<proteinExistence type="predicted"/>
<dbReference type="GO" id="GO:0000921">
    <property type="term" value="P:septin ring assembly"/>
    <property type="evidence" value="ECO:0007669"/>
    <property type="project" value="TreeGrafter"/>
</dbReference>
<comment type="subunit">
    <text evidence="8">Homodimer. Interacts with FtsZ.</text>
</comment>
<dbReference type="EMBL" id="SMFV01000001">
    <property type="protein sequence ID" value="TCK06716.1"/>
    <property type="molecule type" value="Genomic_DNA"/>
</dbReference>
<evidence type="ECO:0000256" key="4">
    <source>
        <dbReference type="ARBA" id="ARBA00022618"/>
    </source>
</evidence>
<evidence type="ECO:0000256" key="6">
    <source>
        <dbReference type="ARBA" id="ARBA00023306"/>
    </source>
</evidence>
<evidence type="ECO:0000256" key="5">
    <source>
        <dbReference type="ARBA" id="ARBA00023210"/>
    </source>
</evidence>
<dbReference type="GO" id="GO:0043093">
    <property type="term" value="P:FtsZ-dependent cytokinesis"/>
    <property type="evidence" value="ECO:0007669"/>
    <property type="project" value="TreeGrafter"/>
</dbReference>
<keyword evidence="12" id="KW-1185">Reference proteome</keyword>
<dbReference type="PANTHER" id="PTHR34981:SF1">
    <property type="entry name" value="CELL DIVISION PROTEIN ZAPA"/>
    <property type="match status" value="1"/>
</dbReference>
<dbReference type="OrthoDB" id="9808604at2"/>
<protein>
    <recommendedName>
        <fullName evidence="2">Cell division protein ZapA</fullName>
    </recommendedName>
    <alternativeName>
        <fullName evidence="9">Z ring-associated protein ZapA</fullName>
    </alternativeName>
</protein>
<dbReference type="GO" id="GO:0000917">
    <property type="term" value="P:division septum assembly"/>
    <property type="evidence" value="ECO:0007669"/>
    <property type="project" value="UniProtKB-KW"/>
</dbReference>
<evidence type="ECO:0000256" key="7">
    <source>
        <dbReference type="ARBA" id="ARBA00024910"/>
    </source>
</evidence>
<evidence type="ECO:0000256" key="9">
    <source>
        <dbReference type="ARBA" id="ARBA00033158"/>
    </source>
</evidence>
<dbReference type="Proteomes" id="UP000295777">
    <property type="component" value="Unassembled WGS sequence"/>
</dbReference>
<dbReference type="InterPro" id="IPR053712">
    <property type="entry name" value="Bac_CellDiv_Activator"/>
</dbReference>
<evidence type="ECO:0000313" key="12">
    <source>
        <dbReference type="Proteomes" id="UP000295777"/>
    </source>
</evidence>
<dbReference type="Pfam" id="PF05164">
    <property type="entry name" value="ZapA"/>
    <property type="match status" value="1"/>
</dbReference>
<name>A0A4V2PDW1_9BACT</name>
<organism evidence="11 12">
    <name type="scientific">Phorcysia thermohydrogeniphila</name>
    <dbReference type="NCBI Taxonomy" id="936138"/>
    <lineage>
        <taxon>Bacteria</taxon>
        <taxon>Pseudomonadati</taxon>
        <taxon>Aquificota</taxon>
        <taxon>Aquificia</taxon>
        <taxon>Desulfurobacteriales</taxon>
        <taxon>Desulfurobacteriaceae</taxon>
        <taxon>Phorcysia</taxon>
    </lineage>
</organism>
<evidence type="ECO:0000256" key="10">
    <source>
        <dbReference type="SAM" id="Coils"/>
    </source>
</evidence>
<evidence type="ECO:0000256" key="3">
    <source>
        <dbReference type="ARBA" id="ARBA00022490"/>
    </source>
</evidence>
<keyword evidence="3" id="KW-0963">Cytoplasm</keyword>
<dbReference type="GO" id="GO:0030428">
    <property type="term" value="C:cell septum"/>
    <property type="evidence" value="ECO:0007669"/>
    <property type="project" value="TreeGrafter"/>
</dbReference>
<dbReference type="PANTHER" id="PTHR34981">
    <property type="entry name" value="CELL DIVISION PROTEIN ZAPA"/>
    <property type="match status" value="1"/>
</dbReference>
<evidence type="ECO:0000256" key="8">
    <source>
        <dbReference type="ARBA" id="ARBA00026068"/>
    </source>
</evidence>
<comment type="caution">
    <text evidence="11">The sequence shown here is derived from an EMBL/GenBank/DDBJ whole genome shotgun (WGS) entry which is preliminary data.</text>
</comment>
<dbReference type="AlphaFoldDB" id="A0A4V2PDW1"/>
<dbReference type="SUPFAM" id="SSF102829">
    <property type="entry name" value="Cell division protein ZapA-like"/>
    <property type="match status" value="1"/>
</dbReference>